<comment type="subcellular location">
    <subcellularLocation>
        <location evidence="1">Cytoplasm</location>
    </subcellularLocation>
</comment>
<evidence type="ECO:0000256" key="5">
    <source>
        <dbReference type="ARBA" id="ARBA00023186"/>
    </source>
</evidence>
<feature type="domain" description="C-CAP/cofactor C-like" evidence="8">
    <location>
        <begin position="162"/>
        <end position="320"/>
    </location>
</feature>
<dbReference type="GO" id="GO:0005737">
    <property type="term" value="C:cytoplasm"/>
    <property type="evidence" value="ECO:0007669"/>
    <property type="project" value="UniProtKB-SubCell"/>
</dbReference>
<dbReference type="Pfam" id="PF07986">
    <property type="entry name" value="TBCC"/>
    <property type="match status" value="1"/>
</dbReference>
<dbReference type="InterPro" id="IPR031925">
    <property type="entry name" value="TBCC_N"/>
</dbReference>
<dbReference type="InterPro" id="IPR012945">
    <property type="entry name" value="Tubulin-bd_cofactor_C_dom"/>
</dbReference>
<dbReference type="Pfam" id="PF16752">
    <property type="entry name" value="TBCC_N"/>
    <property type="match status" value="1"/>
</dbReference>
<comment type="subunit">
    <text evidence="6">Supercomplex made of cofactors A to E. Cofactors A and D function by capturing and stabilizing tubulin in a quasi-native conformation. Cofactor E binds to the cofactor D-tubulin complex; interaction with cofactor C then causes the release of tubulin polypeptides that are committed to the native state.</text>
</comment>
<dbReference type="PANTHER" id="PTHR15139">
    <property type="entry name" value="TUBULIN FOLDING COFACTOR C"/>
    <property type="match status" value="1"/>
</dbReference>
<dbReference type="Gene3D" id="2.160.20.70">
    <property type="match status" value="1"/>
</dbReference>
<keyword evidence="10" id="KW-1185">Reference proteome</keyword>
<dbReference type="GO" id="GO:0007021">
    <property type="term" value="P:tubulin complex assembly"/>
    <property type="evidence" value="ECO:0007669"/>
    <property type="project" value="TreeGrafter"/>
</dbReference>
<dbReference type="PROSITE" id="PS51329">
    <property type="entry name" value="C_CAP_COFACTOR_C"/>
    <property type="match status" value="1"/>
</dbReference>
<feature type="region of interest" description="Disordered" evidence="7">
    <location>
        <begin position="87"/>
        <end position="147"/>
    </location>
</feature>
<comment type="similarity">
    <text evidence="2">Belongs to the TBCC family.</text>
</comment>
<dbReference type="InterPro" id="IPR016098">
    <property type="entry name" value="CAP/MinC_C"/>
</dbReference>
<dbReference type="InterPro" id="IPR006599">
    <property type="entry name" value="CARP_motif"/>
</dbReference>
<dbReference type="OrthoDB" id="194775at2759"/>
<evidence type="ECO:0000313" key="10">
    <source>
        <dbReference type="Proteomes" id="UP000758603"/>
    </source>
</evidence>
<keyword evidence="3" id="KW-0963">Cytoplasm</keyword>
<evidence type="ECO:0000256" key="3">
    <source>
        <dbReference type="ARBA" id="ARBA00022490"/>
    </source>
</evidence>
<protein>
    <submittedName>
        <fullName evidence="9">Tubulin binding cofactor C-domain-containing protein</fullName>
    </submittedName>
</protein>
<reference evidence="9" key="1">
    <citation type="journal article" date="2021" name="Nat. Commun.">
        <title>Genetic determinants of endophytism in the Arabidopsis root mycobiome.</title>
        <authorList>
            <person name="Mesny F."/>
            <person name="Miyauchi S."/>
            <person name="Thiergart T."/>
            <person name="Pickel B."/>
            <person name="Atanasova L."/>
            <person name="Karlsson M."/>
            <person name="Huettel B."/>
            <person name="Barry K.W."/>
            <person name="Haridas S."/>
            <person name="Chen C."/>
            <person name="Bauer D."/>
            <person name="Andreopoulos W."/>
            <person name="Pangilinan J."/>
            <person name="LaButti K."/>
            <person name="Riley R."/>
            <person name="Lipzen A."/>
            <person name="Clum A."/>
            <person name="Drula E."/>
            <person name="Henrissat B."/>
            <person name="Kohler A."/>
            <person name="Grigoriev I.V."/>
            <person name="Martin F.M."/>
            <person name="Hacquard S."/>
        </authorList>
    </citation>
    <scope>NUCLEOTIDE SEQUENCE</scope>
    <source>
        <strain evidence="9">MPI-SDFR-AT-0073</strain>
    </source>
</reference>
<gene>
    <name evidence="9" type="ORF">BKA67DRAFT_520628</name>
</gene>
<keyword evidence="4" id="KW-0007">Acetylation</keyword>
<evidence type="ECO:0000256" key="4">
    <source>
        <dbReference type="ARBA" id="ARBA00022990"/>
    </source>
</evidence>
<evidence type="ECO:0000256" key="2">
    <source>
        <dbReference type="ARBA" id="ARBA00008848"/>
    </source>
</evidence>
<evidence type="ECO:0000256" key="1">
    <source>
        <dbReference type="ARBA" id="ARBA00004496"/>
    </source>
</evidence>
<dbReference type="PANTHER" id="PTHR15139:SF0">
    <property type="entry name" value="TUBULIN-SPECIFIC CHAPERONE C"/>
    <property type="match status" value="1"/>
</dbReference>
<dbReference type="RefSeq" id="XP_045956269.1">
    <property type="nucleotide sequence ID" value="XM_046098197.1"/>
</dbReference>
<organism evidence="9 10">
    <name type="scientific">Truncatella angustata</name>
    <dbReference type="NCBI Taxonomy" id="152316"/>
    <lineage>
        <taxon>Eukaryota</taxon>
        <taxon>Fungi</taxon>
        <taxon>Dikarya</taxon>
        <taxon>Ascomycota</taxon>
        <taxon>Pezizomycotina</taxon>
        <taxon>Sordariomycetes</taxon>
        <taxon>Xylariomycetidae</taxon>
        <taxon>Amphisphaeriales</taxon>
        <taxon>Sporocadaceae</taxon>
        <taxon>Truncatella</taxon>
    </lineage>
</organism>
<dbReference type="GO" id="GO:0015631">
    <property type="term" value="F:tubulin binding"/>
    <property type="evidence" value="ECO:0007669"/>
    <property type="project" value="InterPro"/>
</dbReference>
<proteinExistence type="inferred from homology"/>
<dbReference type="AlphaFoldDB" id="A0A9P8ZVI7"/>
<dbReference type="GO" id="GO:0007023">
    <property type="term" value="P:post-chaperonin tubulin folding pathway"/>
    <property type="evidence" value="ECO:0007669"/>
    <property type="project" value="InterPro"/>
</dbReference>
<dbReference type="InterPro" id="IPR038397">
    <property type="entry name" value="TBCC_N_sf"/>
</dbReference>
<evidence type="ECO:0000256" key="6">
    <source>
        <dbReference type="ARBA" id="ARBA00026055"/>
    </source>
</evidence>
<dbReference type="EMBL" id="JAGPXC010000006">
    <property type="protein sequence ID" value="KAH6651991.1"/>
    <property type="molecule type" value="Genomic_DNA"/>
</dbReference>
<evidence type="ECO:0000313" key="9">
    <source>
        <dbReference type="EMBL" id="KAH6651991.1"/>
    </source>
</evidence>
<comment type="caution">
    <text evidence="9">The sequence shown here is derived from an EMBL/GenBank/DDBJ whole genome shotgun (WGS) entry which is preliminary data.</text>
</comment>
<dbReference type="SMART" id="SM00673">
    <property type="entry name" value="CARP"/>
    <property type="match status" value="1"/>
</dbReference>
<dbReference type="InterPro" id="IPR027684">
    <property type="entry name" value="TBCC"/>
</dbReference>
<name>A0A9P8ZVI7_9PEZI</name>
<dbReference type="GeneID" id="70127089"/>
<dbReference type="InterPro" id="IPR017901">
    <property type="entry name" value="C-CAP_CF_C-like"/>
</dbReference>
<evidence type="ECO:0000256" key="7">
    <source>
        <dbReference type="SAM" id="MobiDB-lite"/>
    </source>
</evidence>
<accession>A0A9P8ZVI7</accession>
<keyword evidence="5" id="KW-0143">Chaperone</keyword>
<dbReference type="Proteomes" id="UP000758603">
    <property type="component" value="Unassembled WGS sequence"/>
</dbReference>
<evidence type="ECO:0000259" key="8">
    <source>
        <dbReference type="PROSITE" id="PS51329"/>
    </source>
</evidence>
<dbReference type="Gene3D" id="1.20.58.1250">
    <property type="entry name" value="Tubulin Binding Cofactor C, N-terminal domain"/>
    <property type="match status" value="1"/>
</dbReference>
<feature type="compositionally biased region" description="Basic and acidic residues" evidence="7">
    <location>
        <begin position="107"/>
        <end position="123"/>
    </location>
</feature>
<sequence length="366" mass="40712">MSDPKERFYRHFQTEITSIQDQIEDLATVSPVGGERQDCVDTILAGISRLTNEVGDARDFIPAYDQRTYSQAIKALTEKLNEATGRFASKSRFHFKPRASANPQQQRSEDTTRQQEQRADPRKLRFAPDTNIPEAKNPEETDSISKLPTQFGRDYNEELSRPSQGASIRKPSFSSAKTIAIYSQSGLHIMLPPSASRATSSGSLTDLDRCVVDMTVPTLANSGVPFAGLAIKNVRRSLLICGTVAGPVHITGVRDSVVVVAARQVRVHECENVNFYLWCGSHPIIEDCRDVRFAPLPETYAQQTEDSQKNQWDQVDDFKWLKSEPSPNWSILTEDKRVAADVWSKDVGGNPSLSTDGILRKVGLSI</sequence>